<dbReference type="SMART" id="SM00054">
    <property type="entry name" value="EFh"/>
    <property type="match status" value="3"/>
</dbReference>
<dbReference type="Pfam" id="PF13499">
    <property type="entry name" value="EF-hand_7"/>
    <property type="match status" value="1"/>
</dbReference>
<dbReference type="PANTHER" id="PTHR23055:SF69">
    <property type="entry name" value="NEURONAL CALCIUM SENSOR 2"/>
    <property type="match status" value="1"/>
</dbReference>
<dbReference type="PANTHER" id="PTHR23055">
    <property type="entry name" value="CALCIUM BINDING PROTEINS"/>
    <property type="match status" value="1"/>
</dbReference>
<dbReference type="Gene3D" id="1.10.238.10">
    <property type="entry name" value="EF-hand"/>
    <property type="match status" value="1"/>
</dbReference>
<feature type="domain" description="EF-hand" evidence="4">
    <location>
        <begin position="153"/>
        <end position="188"/>
    </location>
</feature>
<dbReference type="SUPFAM" id="SSF47473">
    <property type="entry name" value="EF-hand"/>
    <property type="match status" value="1"/>
</dbReference>
<feature type="domain" description="EF-hand" evidence="4">
    <location>
        <begin position="108"/>
        <end position="143"/>
    </location>
</feature>
<sequence>MGCLCAKDKDVEESSVPQQVPARDLDFLMRATSFPEETIVEWYNFFILQCPSGQMNKEQFVIIYELLFPKSNAKDFCNHCFKTFDRDNSGYIDYSEFLQALNLYTSQSVDDKLAWTFQFYDVDGNGRIEREELEMAIEMMMTMRGETGEAGETAQQIADRIFRNMDVNNDGYLSEEEFMQGCMTDKKLFQLLVR</sequence>
<gene>
    <name evidence="5" type="ORF">NMOB1V02_LOCUS8209</name>
</gene>
<keyword evidence="1" id="KW-0479">Metal-binding</keyword>
<reference evidence="5" key="1">
    <citation type="submission" date="2020-11" db="EMBL/GenBank/DDBJ databases">
        <authorList>
            <person name="Tran Van P."/>
        </authorList>
    </citation>
    <scope>NUCLEOTIDE SEQUENCE</scope>
</reference>
<proteinExistence type="predicted"/>
<evidence type="ECO:0000256" key="3">
    <source>
        <dbReference type="ARBA" id="ARBA00022837"/>
    </source>
</evidence>
<keyword evidence="3" id="KW-0106">Calcium</keyword>
<dbReference type="InterPro" id="IPR011992">
    <property type="entry name" value="EF-hand-dom_pair"/>
</dbReference>
<dbReference type="EMBL" id="CAJPEX010002242">
    <property type="protein sequence ID" value="CAG0920702.1"/>
    <property type="molecule type" value="Genomic_DNA"/>
</dbReference>
<dbReference type="Pfam" id="PF00036">
    <property type="entry name" value="EF-hand_1"/>
    <property type="match status" value="1"/>
</dbReference>
<accession>A0A7R9BV54</accession>
<dbReference type="InterPro" id="IPR018247">
    <property type="entry name" value="EF_Hand_1_Ca_BS"/>
</dbReference>
<evidence type="ECO:0000313" key="5">
    <source>
        <dbReference type="EMBL" id="CAD7280550.1"/>
    </source>
</evidence>
<evidence type="ECO:0000256" key="2">
    <source>
        <dbReference type="ARBA" id="ARBA00022737"/>
    </source>
</evidence>
<evidence type="ECO:0000313" key="6">
    <source>
        <dbReference type="Proteomes" id="UP000678499"/>
    </source>
</evidence>
<name>A0A7R9BV54_9CRUS</name>
<dbReference type="InterPro" id="IPR028846">
    <property type="entry name" value="Recoverin"/>
</dbReference>
<organism evidence="5">
    <name type="scientific">Notodromas monacha</name>
    <dbReference type="NCBI Taxonomy" id="399045"/>
    <lineage>
        <taxon>Eukaryota</taxon>
        <taxon>Metazoa</taxon>
        <taxon>Ecdysozoa</taxon>
        <taxon>Arthropoda</taxon>
        <taxon>Crustacea</taxon>
        <taxon>Oligostraca</taxon>
        <taxon>Ostracoda</taxon>
        <taxon>Podocopa</taxon>
        <taxon>Podocopida</taxon>
        <taxon>Cypridocopina</taxon>
        <taxon>Cypridoidea</taxon>
        <taxon>Cyprididae</taxon>
        <taxon>Notodromas</taxon>
    </lineage>
</organism>
<dbReference type="FunFam" id="1.10.238.10:FF:000083">
    <property type="entry name" value="guanylyl cyclase-activating protein 1"/>
    <property type="match status" value="1"/>
</dbReference>
<evidence type="ECO:0000256" key="1">
    <source>
        <dbReference type="ARBA" id="ARBA00022723"/>
    </source>
</evidence>
<keyword evidence="6" id="KW-1185">Reference proteome</keyword>
<evidence type="ECO:0000259" key="4">
    <source>
        <dbReference type="PROSITE" id="PS50222"/>
    </source>
</evidence>
<dbReference type="OrthoDB" id="191686at2759"/>
<keyword evidence="2" id="KW-0677">Repeat</keyword>
<dbReference type="PROSITE" id="PS00018">
    <property type="entry name" value="EF_HAND_1"/>
    <property type="match status" value="3"/>
</dbReference>
<protein>
    <recommendedName>
        <fullName evidence="4">EF-hand domain-containing protein</fullName>
    </recommendedName>
</protein>
<dbReference type="PROSITE" id="PS50222">
    <property type="entry name" value="EF_HAND_2"/>
    <property type="match status" value="3"/>
</dbReference>
<dbReference type="AlphaFoldDB" id="A0A7R9BV54"/>
<dbReference type="GO" id="GO:0005509">
    <property type="term" value="F:calcium ion binding"/>
    <property type="evidence" value="ECO:0007669"/>
    <property type="project" value="InterPro"/>
</dbReference>
<dbReference type="CDD" id="cd00051">
    <property type="entry name" value="EFh"/>
    <property type="match status" value="2"/>
</dbReference>
<dbReference type="Proteomes" id="UP000678499">
    <property type="component" value="Unassembled WGS sequence"/>
</dbReference>
<feature type="domain" description="EF-hand" evidence="4">
    <location>
        <begin position="72"/>
        <end position="107"/>
    </location>
</feature>
<dbReference type="EMBL" id="OA884279">
    <property type="protein sequence ID" value="CAD7280550.1"/>
    <property type="molecule type" value="Genomic_DNA"/>
</dbReference>
<dbReference type="InterPro" id="IPR002048">
    <property type="entry name" value="EF_hand_dom"/>
</dbReference>
<dbReference type="PRINTS" id="PR00450">
    <property type="entry name" value="RECOVERIN"/>
</dbReference>